<protein>
    <recommendedName>
        <fullName evidence="7">C2H2-type domain-containing protein</fullName>
    </recommendedName>
</protein>
<name>A0ABP0GN18_CLALP</name>
<dbReference type="Pfam" id="PF00096">
    <property type="entry name" value="zf-C2H2"/>
    <property type="match status" value="1"/>
</dbReference>
<gene>
    <name evidence="8" type="ORF">CVLEPA_LOCUS24325</name>
</gene>
<proteinExistence type="predicted"/>
<dbReference type="Proteomes" id="UP001642483">
    <property type="component" value="Unassembled WGS sequence"/>
</dbReference>
<comment type="caution">
    <text evidence="8">The sequence shown here is derived from an EMBL/GenBank/DDBJ whole genome shotgun (WGS) entry which is preliminary data.</text>
</comment>
<dbReference type="InterPro" id="IPR036236">
    <property type="entry name" value="Znf_C2H2_sf"/>
</dbReference>
<accession>A0ABP0GN18</accession>
<dbReference type="PROSITE" id="PS50157">
    <property type="entry name" value="ZINC_FINGER_C2H2_2"/>
    <property type="match status" value="1"/>
</dbReference>
<dbReference type="Gene3D" id="3.30.160.60">
    <property type="entry name" value="Classic Zinc Finger"/>
    <property type="match status" value="1"/>
</dbReference>
<dbReference type="EMBL" id="CAWYQH010000119">
    <property type="protein sequence ID" value="CAK8691560.1"/>
    <property type="molecule type" value="Genomic_DNA"/>
</dbReference>
<dbReference type="PANTHER" id="PTHR19818:SF157">
    <property type="entry name" value="C2H2-TYPE DOMAIN-CONTAINING PROTEIN"/>
    <property type="match status" value="1"/>
</dbReference>
<sequence length="254" mass="29095">MECHQGIIELILQEFKSLRQEMKMEFAQMQEKMEDMVSTLLAETKKTETMNNAIPIEKISQPLHVESDIGSCIEKVYSERALVFPLVEAIKEEPLLLEEYEISQTEIDDPNITMLNKFPTQSDIGVNATVKTVAAQSCVERSSDEECSNFLEMFLDKPAASDGIDACNVNAQIFVGNNKEKHFSCKFCDKSFKQKSQLKYHIRTHTGERPYQYSQTAEHIIFDCRVLHPLIGQEDLKTSDEEGKKWLQLVVEYA</sequence>
<evidence type="ECO:0000256" key="2">
    <source>
        <dbReference type="ARBA" id="ARBA00022737"/>
    </source>
</evidence>
<organism evidence="8 9">
    <name type="scientific">Clavelina lepadiformis</name>
    <name type="common">Light-bulb sea squirt</name>
    <name type="synonym">Ascidia lepadiformis</name>
    <dbReference type="NCBI Taxonomy" id="159417"/>
    <lineage>
        <taxon>Eukaryota</taxon>
        <taxon>Metazoa</taxon>
        <taxon>Chordata</taxon>
        <taxon>Tunicata</taxon>
        <taxon>Ascidiacea</taxon>
        <taxon>Aplousobranchia</taxon>
        <taxon>Clavelinidae</taxon>
        <taxon>Clavelina</taxon>
    </lineage>
</organism>
<feature type="coiled-coil region" evidence="6">
    <location>
        <begin position="12"/>
        <end position="39"/>
    </location>
</feature>
<dbReference type="SUPFAM" id="SSF57667">
    <property type="entry name" value="beta-beta-alpha zinc fingers"/>
    <property type="match status" value="1"/>
</dbReference>
<evidence type="ECO:0000313" key="9">
    <source>
        <dbReference type="Proteomes" id="UP001642483"/>
    </source>
</evidence>
<evidence type="ECO:0000313" key="8">
    <source>
        <dbReference type="EMBL" id="CAK8691560.1"/>
    </source>
</evidence>
<evidence type="ECO:0000256" key="5">
    <source>
        <dbReference type="PROSITE-ProRule" id="PRU00042"/>
    </source>
</evidence>
<keyword evidence="9" id="KW-1185">Reference proteome</keyword>
<keyword evidence="3 5" id="KW-0863">Zinc-finger</keyword>
<dbReference type="PANTHER" id="PTHR19818">
    <property type="entry name" value="ZINC FINGER PROTEIN ZIC AND GLI"/>
    <property type="match status" value="1"/>
</dbReference>
<dbReference type="InterPro" id="IPR050329">
    <property type="entry name" value="GLI_C2H2-zinc-finger"/>
</dbReference>
<dbReference type="PROSITE" id="PS00028">
    <property type="entry name" value="ZINC_FINGER_C2H2_1"/>
    <property type="match status" value="1"/>
</dbReference>
<dbReference type="SMART" id="SM00355">
    <property type="entry name" value="ZnF_C2H2"/>
    <property type="match status" value="1"/>
</dbReference>
<reference evidence="8 9" key="1">
    <citation type="submission" date="2024-02" db="EMBL/GenBank/DDBJ databases">
        <authorList>
            <person name="Daric V."/>
            <person name="Darras S."/>
        </authorList>
    </citation>
    <scope>NUCLEOTIDE SEQUENCE [LARGE SCALE GENOMIC DNA]</scope>
</reference>
<evidence type="ECO:0000256" key="4">
    <source>
        <dbReference type="ARBA" id="ARBA00022833"/>
    </source>
</evidence>
<evidence type="ECO:0000256" key="6">
    <source>
        <dbReference type="SAM" id="Coils"/>
    </source>
</evidence>
<keyword evidence="2" id="KW-0677">Repeat</keyword>
<feature type="domain" description="C2H2-type" evidence="7">
    <location>
        <begin position="183"/>
        <end position="210"/>
    </location>
</feature>
<dbReference type="InterPro" id="IPR013087">
    <property type="entry name" value="Znf_C2H2_type"/>
</dbReference>
<evidence type="ECO:0000256" key="3">
    <source>
        <dbReference type="ARBA" id="ARBA00022771"/>
    </source>
</evidence>
<evidence type="ECO:0000256" key="1">
    <source>
        <dbReference type="ARBA" id="ARBA00022723"/>
    </source>
</evidence>
<keyword evidence="4" id="KW-0862">Zinc</keyword>
<evidence type="ECO:0000259" key="7">
    <source>
        <dbReference type="PROSITE" id="PS50157"/>
    </source>
</evidence>
<keyword evidence="1" id="KW-0479">Metal-binding</keyword>
<keyword evidence="6" id="KW-0175">Coiled coil</keyword>